<comment type="caution">
    <text evidence="1">The sequence shown here is derived from an EMBL/GenBank/DDBJ whole genome shotgun (WGS) entry which is preliminary data.</text>
</comment>
<dbReference type="OrthoDB" id="6284213at2"/>
<reference evidence="1 2" key="1">
    <citation type="submission" date="2016-07" db="EMBL/GenBank/DDBJ databases">
        <title>Whole-genome of two Shewanella species isolated from a digestive organ of sea cucumber Apostichopus japonicus Selenka 1867.</title>
        <authorList>
            <person name="Hong H.-H."/>
            <person name="Choi H."/>
            <person name="Cheon S."/>
            <person name="Oh J.-S."/>
            <person name="Lee H.-G."/>
            <person name="Park C."/>
        </authorList>
    </citation>
    <scope>NUCLEOTIDE SEQUENCE [LARGE SCALE GENOMIC DNA]</scope>
    <source>
        <strain evidence="1 2">CSB03KR</strain>
    </source>
</reference>
<dbReference type="EMBL" id="MCBT01000003">
    <property type="protein sequence ID" value="OEG75676.1"/>
    <property type="molecule type" value="Genomic_DNA"/>
</dbReference>
<dbReference type="AlphaFoldDB" id="A0A1E5IYV0"/>
<gene>
    <name evidence="1" type="ORF">BEL05_17805</name>
</gene>
<keyword evidence="1" id="KW-0808">Transferase</keyword>
<dbReference type="RefSeq" id="WP_069670081.1">
    <property type="nucleotide sequence ID" value="NZ_MCBT01000003.1"/>
</dbReference>
<dbReference type="Pfam" id="PF01501">
    <property type="entry name" value="Glyco_transf_8"/>
    <property type="match status" value="1"/>
</dbReference>
<protein>
    <submittedName>
        <fullName evidence="1">Glycosyl transferase</fullName>
    </submittedName>
</protein>
<dbReference type="InterPro" id="IPR029044">
    <property type="entry name" value="Nucleotide-diphossugar_trans"/>
</dbReference>
<evidence type="ECO:0000313" key="1">
    <source>
        <dbReference type="EMBL" id="OEG75676.1"/>
    </source>
</evidence>
<sequence length="282" mass="33069">MKKAIFTLAIGDNPMYRAAIASFKQYGEKVGADVIVSDELHYKLNVNNKKFDASPAWSEKLYMIELLKEYDRVLYLDADMLVTPWAENIFKKHPSLDTVYMFNEGAYIDRSQQSVQINSILGEVNWPIEKDKMVYFNSGMILVSKQTGLFQNASAEEMQQVCNEVKFYDQTYINYLIRRDNINNISVDKSFNRMPLLGADDYQQASFIHYAGRGYRGKIPMRELKYIADYCDMYQDSLSKEEALAYKQQAWRWYMLKQQRKTKLPISFLNFIFGLIHPSHKY</sequence>
<dbReference type="GO" id="GO:0016757">
    <property type="term" value="F:glycosyltransferase activity"/>
    <property type="evidence" value="ECO:0007669"/>
    <property type="project" value="InterPro"/>
</dbReference>
<dbReference type="Gene3D" id="3.90.550.10">
    <property type="entry name" value="Spore Coat Polysaccharide Biosynthesis Protein SpsA, Chain A"/>
    <property type="match status" value="1"/>
</dbReference>
<dbReference type="SUPFAM" id="SSF53448">
    <property type="entry name" value="Nucleotide-diphospho-sugar transferases"/>
    <property type="match status" value="1"/>
</dbReference>
<evidence type="ECO:0000313" key="2">
    <source>
        <dbReference type="Proteomes" id="UP000095230"/>
    </source>
</evidence>
<proteinExistence type="predicted"/>
<dbReference type="STRING" id="23.BEL05_17805"/>
<accession>A0A1E5IYV0</accession>
<name>A0A1E5IYV0_SHECO</name>
<dbReference type="Proteomes" id="UP000095230">
    <property type="component" value="Unassembled WGS sequence"/>
</dbReference>
<organism evidence="1 2">
    <name type="scientific">Shewanella colwelliana</name>
    <name type="common">Alteromonas colwelliana</name>
    <dbReference type="NCBI Taxonomy" id="23"/>
    <lineage>
        <taxon>Bacteria</taxon>
        <taxon>Pseudomonadati</taxon>
        <taxon>Pseudomonadota</taxon>
        <taxon>Gammaproteobacteria</taxon>
        <taxon>Alteromonadales</taxon>
        <taxon>Shewanellaceae</taxon>
        <taxon>Shewanella</taxon>
    </lineage>
</organism>
<dbReference type="InterPro" id="IPR002495">
    <property type="entry name" value="Glyco_trans_8"/>
</dbReference>